<dbReference type="AlphaFoldDB" id="A0A8T8HVC1"/>
<evidence type="ECO:0000313" key="4">
    <source>
        <dbReference type="Proteomes" id="UP001195724"/>
    </source>
</evidence>
<sequence>MTVVGIAVLGHGGAVVAHARHAEGLGLESLRHGDHLIPVNPHPGSTPAPATAAARTWIKLGFDPGRVATPTLPSVSPDVNPIGVFGWPLFG</sequence>
<gene>
    <name evidence="2" type="ORF">J7S33_24830</name>
    <name evidence="1" type="ORF">JOE68_004792</name>
</gene>
<accession>A0A8T8HVC1</accession>
<keyword evidence="4" id="KW-1185">Reference proteome</keyword>
<organism evidence="2 3">
    <name type="scientific">Saccharothrix algeriensis</name>
    <dbReference type="NCBI Taxonomy" id="173560"/>
    <lineage>
        <taxon>Bacteria</taxon>
        <taxon>Bacillati</taxon>
        <taxon>Actinomycetota</taxon>
        <taxon>Actinomycetes</taxon>
        <taxon>Pseudonocardiales</taxon>
        <taxon>Pseudonocardiaceae</taxon>
        <taxon>Saccharothrix</taxon>
    </lineage>
</organism>
<proteinExistence type="predicted"/>
<name>A0A8T8HVC1_9PSEU</name>
<dbReference type="EMBL" id="JAFBCL010000001">
    <property type="protein sequence ID" value="MBM7813927.1"/>
    <property type="molecule type" value="Genomic_DNA"/>
</dbReference>
<evidence type="ECO:0000313" key="2">
    <source>
        <dbReference type="EMBL" id="QTR02351.1"/>
    </source>
</evidence>
<protein>
    <submittedName>
        <fullName evidence="2">Uncharacterized protein</fullName>
    </submittedName>
</protein>
<reference evidence="2" key="2">
    <citation type="submission" date="2021-04" db="EMBL/GenBank/DDBJ databases">
        <title>Saccharothrix algeriensis WGS.</title>
        <authorList>
            <person name="Stuskova K."/>
            <person name="Hakalova E."/>
            <person name="Tebbal A.B."/>
            <person name="Eichmeier A."/>
        </authorList>
    </citation>
    <scope>NUCLEOTIDE SEQUENCE</scope>
    <source>
        <strain evidence="2">NRRL B-24137</strain>
    </source>
</reference>
<evidence type="ECO:0000313" key="3">
    <source>
        <dbReference type="Proteomes" id="UP000671828"/>
    </source>
</evidence>
<reference evidence="1 4" key="1">
    <citation type="submission" date="2021-01" db="EMBL/GenBank/DDBJ databases">
        <title>Sequencing the genomes of 1000 actinobacteria strains.</title>
        <authorList>
            <person name="Klenk H.-P."/>
        </authorList>
    </citation>
    <scope>NUCLEOTIDE SEQUENCE [LARGE SCALE GENOMIC DNA]</scope>
    <source>
        <strain evidence="1 4">DSM 44581</strain>
    </source>
</reference>
<evidence type="ECO:0000313" key="1">
    <source>
        <dbReference type="EMBL" id="MBM7813927.1"/>
    </source>
</evidence>
<dbReference type="Proteomes" id="UP000671828">
    <property type="component" value="Chromosome"/>
</dbReference>
<dbReference type="EMBL" id="CP072788">
    <property type="protein sequence ID" value="QTR02351.1"/>
    <property type="molecule type" value="Genomic_DNA"/>
</dbReference>
<dbReference type="Proteomes" id="UP001195724">
    <property type="component" value="Unassembled WGS sequence"/>
</dbReference>
<dbReference type="RefSeq" id="WP_204844504.1">
    <property type="nucleotide sequence ID" value="NZ_JAFBCL010000001.1"/>
</dbReference>